<evidence type="ECO:0000256" key="2">
    <source>
        <dbReference type="ARBA" id="ARBA00022692"/>
    </source>
</evidence>
<comment type="subcellular location">
    <subcellularLocation>
        <location evidence="1">Membrane</location>
        <topology evidence="1">Multi-pass membrane protein</topology>
    </subcellularLocation>
</comment>
<reference evidence="6" key="2">
    <citation type="submission" date="2025-09" db="UniProtKB">
        <authorList>
            <consortium name="Ensembl"/>
        </authorList>
    </citation>
    <scope>IDENTIFICATION</scope>
</reference>
<dbReference type="Proteomes" id="UP000233220">
    <property type="component" value="Unplaced"/>
</dbReference>
<evidence type="ECO:0000313" key="7">
    <source>
        <dbReference type="Proteomes" id="UP000233220"/>
    </source>
</evidence>
<name>A0A2K6S0T0_SAIBB</name>
<keyword evidence="2 5" id="KW-0812">Transmembrane</keyword>
<evidence type="ECO:0000256" key="1">
    <source>
        <dbReference type="ARBA" id="ARBA00004141"/>
    </source>
</evidence>
<sequence length="139" mass="15430">MDTEHNRRENLALPQEPSSVPEIEVLEISPQEVSSGRLLKSASSPPQHTWLTVLKKEQEFLGVTQILIGLICLCFGTVVCSVFNISDFEEDIFSSFKAGYPFWGAIFVSDDRVYEELNIYSGTYSELGNPGEVSPPTAL</sequence>
<proteinExistence type="predicted"/>
<organism evidence="6 7">
    <name type="scientific">Saimiri boliviensis boliviensis</name>
    <name type="common">Bolivian squirrel monkey</name>
    <dbReference type="NCBI Taxonomy" id="39432"/>
    <lineage>
        <taxon>Eukaryota</taxon>
        <taxon>Metazoa</taxon>
        <taxon>Chordata</taxon>
        <taxon>Craniata</taxon>
        <taxon>Vertebrata</taxon>
        <taxon>Euteleostomi</taxon>
        <taxon>Mammalia</taxon>
        <taxon>Eutheria</taxon>
        <taxon>Euarchontoglires</taxon>
        <taxon>Primates</taxon>
        <taxon>Haplorrhini</taxon>
        <taxon>Platyrrhini</taxon>
        <taxon>Cebidae</taxon>
        <taxon>Saimiriinae</taxon>
        <taxon>Saimiri</taxon>
    </lineage>
</organism>
<accession>A0A2K6S0T0</accession>
<dbReference type="Ensembl" id="ENSSBOT00000004941.1">
    <property type="protein sequence ID" value="ENSSBOP00000000990.1"/>
    <property type="gene ID" value="ENSSBOG00000004477.1"/>
</dbReference>
<evidence type="ECO:0000256" key="5">
    <source>
        <dbReference type="SAM" id="Phobius"/>
    </source>
</evidence>
<keyword evidence="7" id="KW-1185">Reference proteome</keyword>
<evidence type="ECO:0000313" key="6">
    <source>
        <dbReference type="Ensembl" id="ENSSBOP00000000990.1"/>
    </source>
</evidence>
<protein>
    <recommendedName>
        <fullName evidence="8">Membrane spanning 4-domains A2</fullName>
    </recommendedName>
</protein>
<evidence type="ECO:0000256" key="3">
    <source>
        <dbReference type="ARBA" id="ARBA00022989"/>
    </source>
</evidence>
<evidence type="ECO:0008006" key="8">
    <source>
        <dbReference type="Google" id="ProtNLM"/>
    </source>
</evidence>
<dbReference type="Pfam" id="PF04103">
    <property type="entry name" value="CD20"/>
    <property type="match status" value="1"/>
</dbReference>
<evidence type="ECO:0000256" key="4">
    <source>
        <dbReference type="ARBA" id="ARBA00023136"/>
    </source>
</evidence>
<keyword evidence="3 5" id="KW-1133">Transmembrane helix</keyword>
<reference evidence="6" key="1">
    <citation type="submission" date="2025-08" db="UniProtKB">
        <authorList>
            <consortium name="Ensembl"/>
        </authorList>
    </citation>
    <scope>IDENTIFICATION</scope>
</reference>
<dbReference type="AlphaFoldDB" id="A0A2K6S0T0"/>
<dbReference type="GO" id="GO:0016020">
    <property type="term" value="C:membrane"/>
    <property type="evidence" value="ECO:0007669"/>
    <property type="project" value="UniProtKB-SubCell"/>
</dbReference>
<dbReference type="GeneTree" id="ENSGT00940000161985"/>
<dbReference type="OMA" id="XVSEIEL"/>
<keyword evidence="4 5" id="KW-0472">Membrane</keyword>
<dbReference type="KEGG" id="sbq:101053567"/>
<feature type="transmembrane region" description="Helical" evidence="5">
    <location>
        <begin position="60"/>
        <end position="85"/>
    </location>
</feature>
<dbReference type="STRING" id="39432.ENSSBOP00000000990"/>
<dbReference type="InterPro" id="IPR007237">
    <property type="entry name" value="CD20-like"/>
</dbReference>